<proteinExistence type="predicted"/>
<name>A0A4Z1R763_9GAMM</name>
<dbReference type="AlphaFoldDB" id="A0A4Z1R763"/>
<evidence type="ECO:0000313" key="2">
    <source>
        <dbReference type="Proteomes" id="UP000298681"/>
    </source>
</evidence>
<gene>
    <name evidence="1" type="ORF">E4582_06265</name>
</gene>
<keyword evidence="2" id="KW-1185">Reference proteome</keyword>
<reference evidence="1 2" key="1">
    <citation type="submission" date="2019-01" db="EMBL/GenBank/DDBJ databases">
        <authorList>
            <person name="Zhang S."/>
        </authorList>
    </citation>
    <scope>NUCLEOTIDE SEQUENCE [LARGE SCALE GENOMIC DNA]</scope>
    <source>
        <strain evidence="1 2">1626</strain>
    </source>
</reference>
<evidence type="ECO:0000313" key="1">
    <source>
        <dbReference type="EMBL" id="TKS54415.1"/>
    </source>
</evidence>
<protein>
    <recommendedName>
        <fullName evidence="3">Dicarboxylate transport domain-containing protein</fullName>
    </recommendedName>
</protein>
<organism evidence="1 2">
    <name type="scientific">Luteimonas yindakuii</name>
    <dbReference type="NCBI Taxonomy" id="2565782"/>
    <lineage>
        <taxon>Bacteria</taxon>
        <taxon>Pseudomonadati</taxon>
        <taxon>Pseudomonadota</taxon>
        <taxon>Gammaproteobacteria</taxon>
        <taxon>Lysobacterales</taxon>
        <taxon>Lysobacteraceae</taxon>
        <taxon>Luteimonas</taxon>
    </lineage>
</organism>
<dbReference type="RefSeq" id="WP_134673792.1">
    <property type="nucleotide sequence ID" value="NZ_SPUH01000001.1"/>
</dbReference>
<dbReference type="EMBL" id="SPUH01000001">
    <property type="protein sequence ID" value="TKS54415.1"/>
    <property type="molecule type" value="Genomic_DNA"/>
</dbReference>
<accession>A0A4Z1R763</accession>
<comment type="caution">
    <text evidence="1">The sequence shown here is derived from an EMBL/GenBank/DDBJ whole genome shotgun (WGS) entry which is preliminary data.</text>
</comment>
<sequence>MARTAEATIERVETAVAELHGVRVRLHWPEGADAGALHLRAERAESPTLGYSFRDLDWRCPLRRPDMGAWHCAGTLRSGRNAPFSLAVVLDASVVSARLARGGSTLALHRAADSPDLVRIDLARVPLAWATALIQQAAPTLQPQQGTLEGRVDVHIAESAPLRIEAGLHGRGLAFDSDDGALAGENIDLAVDVDYRQPGEANVLAVRGTLRGANLLLGAAYLELPTAPIALALDAIREGPGAGWRFPYLRWDDGAALRAEGAVALGADASLRALDLRLHSDDAALLPSRYLSGWLGVAGLSGLRLAGTFDAHVRVADGALAGIDAGLRGVDIVDGRDRFAFTGLDGELRISEGATVDSVLSWRGGSLQAVEFGPARLPFRSARGRLDLREDVAIDVLDGQLRFSGLSLLLPAQGQGMRIESGLAVEALHLGELAAAFGWPAFAGTLSGEIPRMRYADHRLDFDGGLAMHVFDGEVRFGSLSLERPFGVAPSLSADIELEDLDLTTLTEVFDIGQIDGRLHGRFDGLRLVDWQLAAFDGELHTEPRRGVRQRISQRAVQDISSVGDASFAGSLQAQLIGLFDDFGYRRIGISCRLRNEVCEMGGLRSAGNTFTIVEGSGLPRLDVVGHNRNVDWPTLVERVAAAVGGDVAPVVE</sequence>
<evidence type="ECO:0008006" key="3">
    <source>
        <dbReference type="Google" id="ProtNLM"/>
    </source>
</evidence>
<dbReference type="Proteomes" id="UP000298681">
    <property type="component" value="Unassembled WGS sequence"/>
</dbReference>